<proteinExistence type="predicted"/>
<evidence type="ECO:0000313" key="1">
    <source>
        <dbReference type="EMBL" id="KAJ1363950.1"/>
    </source>
</evidence>
<sequence>MPRLIDSRTWDLLETVPAIRGYSGAPSSLIVRAPLQGNCAGIPVSLLGIPSNHVNKDGTVTEISPRWLTMAVVEQIVPGLSGSSEGYLAEVSASAEFLIVTKSITKQECR</sequence>
<dbReference type="Proteomes" id="UP001196413">
    <property type="component" value="Unassembled WGS sequence"/>
</dbReference>
<accession>A0AAD5MSM8</accession>
<dbReference type="EMBL" id="JAHQIW010004834">
    <property type="protein sequence ID" value="KAJ1363950.1"/>
    <property type="molecule type" value="Genomic_DNA"/>
</dbReference>
<evidence type="ECO:0000313" key="2">
    <source>
        <dbReference type="Proteomes" id="UP001196413"/>
    </source>
</evidence>
<comment type="caution">
    <text evidence="1">The sequence shown here is derived from an EMBL/GenBank/DDBJ whole genome shotgun (WGS) entry which is preliminary data.</text>
</comment>
<gene>
    <name evidence="1" type="ORF">KIN20_023916</name>
</gene>
<organism evidence="1 2">
    <name type="scientific">Parelaphostrongylus tenuis</name>
    <name type="common">Meningeal worm</name>
    <dbReference type="NCBI Taxonomy" id="148309"/>
    <lineage>
        <taxon>Eukaryota</taxon>
        <taxon>Metazoa</taxon>
        <taxon>Ecdysozoa</taxon>
        <taxon>Nematoda</taxon>
        <taxon>Chromadorea</taxon>
        <taxon>Rhabditida</taxon>
        <taxon>Rhabditina</taxon>
        <taxon>Rhabditomorpha</taxon>
        <taxon>Strongyloidea</taxon>
        <taxon>Metastrongylidae</taxon>
        <taxon>Parelaphostrongylus</taxon>
    </lineage>
</organism>
<name>A0AAD5MSM8_PARTN</name>
<reference evidence="1" key="1">
    <citation type="submission" date="2021-06" db="EMBL/GenBank/DDBJ databases">
        <title>Parelaphostrongylus tenuis whole genome reference sequence.</title>
        <authorList>
            <person name="Garwood T.J."/>
            <person name="Larsen P.A."/>
            <person name="Fountain-Jones N.M."/>
            <person name="Garbe J.R."/>
            <person name="Macchietto M.G."/>
            <person name="Kania S.A."/>
            <person name="Gerhold R.W."/>
            <person name="Richards J.E."/>
            <person name="Wolf T.M."/>
        </authorList>
    </citation>
    <scope>NUCLEOTIDE SEQUENCE</scope>
    <source>
        <strain evidence="1">MNPRO001-30</strain>
        <tissue evidence="1">Meninges</tissue>
    </source>
</reference>
<dbReference type="AlphaFoldDB" id="A0AAD5MSM8"/>
<protein>
    <submittedName>
        <fullName evidence="1">Uncharacterized protein</fullName>
    </submittedName>
</protein>
<keyword evidence="2" id="KW-1185">Reference proteome</keyword>